<evidence type="ECO:0000313" key="1">
    <source>
        <dbReference type="EnsemblMetazoa" id="GPAI005275-PA"/>
    </source>
</evidence>
<reference evidence="1" key="2">
    <citation type="submission" date="2020-05" db="UniProtKB">
        <authorList>
            <consortium name="EnsemblMetazoa"/>
        </authorList>
    </citation>
    <scope>IDENTIFICATION</scope>
    <source>
        <strain evidence="1">IAEA</strain>
    </source>
</reference>
<proteinExistence type="predicted"/>
<reference evidence="2" key="1">
    <citation type="submission" date="2014-03" db="EMBL/GenBank/DDBJ databases">
        <authorList>
            <person name="Aksoy S."/>
            <person name="Warren W."/>
            <person name="Wilson R.K."/>
        </authorList>
    </citation>
    <scope>NUCLEOTIDE SEQUENCE [LARGE SCALE GENOMIC DNA]</scope>
    <source>
        <strain evidence="2">IAEA</strain>
    </source>
</reference>
<sequence>MEEEDYWESFEISENENDNEMPFEVDNQNASCTLESLLQQQRENLKRERCKLLTGTLKAESKVKNTSRLPSPKACLTTHAERIVRHNAAQDKMVLAARRNSWGVSIERHIRGRGGRLLKPDLILTKGDRVIVCDIGIHWEGQERGTTHSQPPLGLGLGRWRI</sequence>
<evidence type="ECO:0000313" key="2">
    <source>
        <dbReference type="Proteomes" id="UP000092445"/>
    </source>
</evidence>
<protein>
    <submittedName>
        <fullName evidence="1">Uncharacterized protein</fullName>
    </submittedName>
</protein>
<dbReference type="VEuPathDB" id="VectorBase:GPAI005275"/>
<name>A0A1A9Z6D4_GLOPL</name>
<dbReference type="EnsemblMetazoa" id="GPAI005275-RA">
    <property type="protein sequence ID" value="GPAI005275-PA"/>
    <property type="gene ID" value="GPAI005275"/>
</dbReference>
<keyword evidence="2" id="KW-1185">Reference proteome</keyword>
<dbReference type="Proteomes" id="UP000092445">
    <property type="component" value="Unassembled WGS sequence"/>
</dbReference>
<organism evidence="1 2">
    <name type="scientific">Glossina pallidipes</name>
    <name type="common">Tsetse fly</name>
    <dbReference type="NCBI Taxonomy" id="7398"/>
    <lineage>
        <taxon>Eukaryota</taxon>
        <taxon>Metazoa</taxon>
        <taxon>Ecdysozoa</taxon>
        <taxon>Arthropoda</taxon>
        <taxon>Hexapoda</taxon>
        <taxon>Insecta</taxon>
        <taxon>Pterygota</taxon>
        <taxon>Neoptera</taxon>
        <taxon>Endopterygota</taxon>
        <taxon>Diptera</taxon>
        <taxon>Brachycera</taxon>
        <taxon>Muscomorpha</taxon>
        <taxon>Hippoboscoidea</taxon>
        <taxon>Glossinidae</taxon>
        <taxon>Glossina</taxon>
    </lineage>
</organism>
<dbReference type="AlphaFoldDB" id="A0A1A9Z6D4"/>
<accession>A0A1A9Z6D4</accession>